<sequence>MDIVIIEDQPIIAEAICRDFQKTSNGTLTITTLTTLEELKQFDFNSCQFIISDLYLGTSIHETMHELYKLRALHSNVSISIFTQSTDIPNLEAFLALIKANHLFDKRFISDISHIVLHEEPQQFHANKAELTKAEAFLKIDGNAQSILEELAKHEPLTSIAIESNKSKSAISQVIKRIENQIGSKRHFLQLFFKQF</sequence>
<name>U3ANE2_9VIBR</name>
<dbReference type="EMBL" id="BATL01000023">
    <property type="protein sequence ID" value="GAD75290.1"/>
    <property type="molecule type" value="Genomic_DNA"/>
</dbReference>
<reference evidence="1 2" key="1">
    <citation type="submission" date="2013-09" db="EMBL/GenBank/DDBJ databases">
        <title>Whole genome shotgun sequence of Vibrio azureus NBRC 104587.</title>
        <authorList>
            <person name="Isaki S."/>
            <person name="Hosoyama A."/>
            <person name="Numata M."/>
            <person name="Hashimoto M."/>
            <person name="Hosoyama Y."/>
            <person name="Tsuchikane K."/>
            <person name="Noguchi M."/>
            <person name="Hirakata S."/>
            <person name="Ichikawa N."/>
            <person name="Ohji S."/>
            <person name="Yamazoe A."/>
            <person name="Fujita N."/>
        </authorList>
    </citation>
    <scope>NUCLEOTIDE SEQUENCE [LARGE SCALE GENOMIC DNA]</scope>
    <source>
        <strain evidence="1 2">NBRC 104587</strain>
    </source>
</reference>
<comment type="caution">
    <text evidence="1">The sequence shown here is derived from an EMBL/GenBank/DDBJ whole genome shotgun (WGS) entry which is preliminary data.</text>
</comment>
<evidence type="ECO:0000313" key="1">
    <source>
        <dbReference type="EMBL" id="GAD75290.1"/>
    </source>
</evidence>
<evidence type="ECO:0008006" key="3">
    <source>
        <dbReference type="Google" id="ProtNLM"/>
    </source>
</evidence>
<organism evidence="1 2">
    <name type="scientific">Vibrio azureus NBRC 104587</name>
    <dbReference type="NCBI Taxonomy" id="1219077"/>
    <lineage>
        <taxon>Bacteria</taxon>
        <taxon>Pseudomonadati</taxon>
        <taxon>Pseudomonadota</taxon>
        <taxon>Gammaproteobacteria</taxon>
        <taxon>Vibrionales</taxon>
        <taxon>Vibrionaceae</taxon>
        <taxon>Vibrio</taxon>
    </lineage>
</organism>
<dbReference type="AlphaFoldDB" id="U3ANE2"/>
<protein>
    <recommendedName>
        <fullName evidence="3">Response regulatory domain-containing protein</fullName>
    </recommendedName>
</protein>
<proteinExistence type="predicted"/>
<dbReference type="Proteomes" id="UP000016567">
    <property type="component" value="Unassembled WGS sequence"/>
</dbReference>
<dbReference type="RefSeq" id="WP_021709049.1">
    <property type="nucleotide sequence ID" value="NZ_BAOB01000002.1"/>
</dbReference>
<accession>U3ANE2</accession>
<gene>
    <name evidence="1" type="ORF">VAZ01S_023_00570</name>
</gene>
<evidence type="ECO:0000313" key="2">
    <source>
        <dbReference type="Proteomes" id="UP000016567"/>
    </source>
</evidence>
<keyword evidence="2" id="KW-1185">Reference proteome</keyword>